<feature type="transmembrane region" description="Helical" evidence="6">
    <location>
        <begin position="350"/>
        <end position="369"/>
    </location>
</feature>
<comment type="subcellular location">
    <subcellularLocation>
        <location evidence="1">Cell membrane</location>
        <topology evidence="1">Multi-pass membrane protein</topology>
    </subcellularLocation>
</comment>
<feature type="transmembrane region" description="Helical" evidence="6">
    <location>
        <begin position="12"/>
        <end position="29"/>
    </location>
</feature>
<keyword evidence="5 6" id="KW-0472">Membrane</keyword>
<dbReference type="RefSeq" id="WP_156194776.1">
    <property type="nucleotide sequence ID" value="NZ_QTZN02000005.1"/>
</dbReference>
<evidence type="ECO:0000313" key="10">
    <source>
        <dbReference type="Proteomes" id="UP000462449"/>
    </source>
</evidence>
<proteinExistence type="predicted"/>
<dbReference type="Proteomes" id="UP000462449">
    <property type="component" value="Unassembled WGS sequence"/>
</dbReference>
<dbReference type="InterPro" id="IPR050833">
    <property type="entry name" value="Poly_Biosynth_Transport"/>
</dbReference>
<keyword evidence="2" id="KW-1003">Cell membrane</keyword>
<evidence type="ECO:0000256" key="4">
    <source>
        <dbReference type="ARBA" id="ARBA00022989"/>
    </source>
</evidence>
<evidence type="ECO:0000256" key="3">
    <source>
        <dbReference type="ARBA" id="ARBA00022692"/>
    </source>
</evidence>
<dbReference type="AlphaFoldDB" id="A0A7M4D2L3"/>
<evidence type="ECO:0000313" key="8">
    <source>
        <dbReference type="EMBL" id="MVB06097.1"/>
    </source>
</evidence>
<feature type="transmembrane region" description="Helical" evidence="6">
    <location>
        <begin position="404"/>
        <end position="423"/>
    </location>
</feature>
<dbReference type="PANTHER" id="PTHR30250:SF11">
    <property type="entry name" value="O-ANTIGEN TRANSPORTER-RELATED"/>
    <property type="match status" value="1"/>
</dbReference>
<reference evidence="7 10" key="2">
    <citation type="submission" date="2019-12" db="EMBL/GenBank/DDBJ databases">
        <title>Draft genome sequence of Labilibaculum sp. strain 44 isolated from deep waters of Black Sea.</title>
        <authorList>
            <person name="Yadav S."/>
            <person name="Villanueva L."/>
        </authorList>
    </citation>
    <scope>NUCLEOTIDE SEQUENCE [LARGE SCALE GENOMIC DNA]</scope>
    <source>
        <strain evidence="7 10">44</strain>
    </source>
</reference>
<feature type="transmembrane region" description="Helical" evidence="6">
    <location>
        <begin position="376"/>
        <end position="398"/>
    </location>
</feature>
<sequence>MNPLKKLAGETVIYGVSSILGRLLNWLLVPLYTSLFIPEDYGIVTNLMSYVAILLVVLTYGMETGYFRFASQEKEGDSTFSTCFISLITTSILFLIIIACFLSPLAVFFEIPTNKSFIILLALTLGLDAITALPFAKLRKENRAVRYAGLKLINIGVNLGINLFFLLLCPWIYNNYPQIPITIIWNPEFGIGYIFLAIFISSFINLLLLLADILKVRLKLDRKLLIKILIYSSPILVVSICGTLNINLDKMIMPELIPESQNPFYQTGIYGANYKLAVIMTLFIQAFRYSFEPFFFSQAKEKNSKQVYADVLKYFVILGLIIFLGVMFYLDIVKILIDSRYHEGLGIVPYVLLANLFFGIFFSLSLWYKLTDNTRFGAYIAIVGVIITVVLNILLVPIFGYMGAAYSVLACFFVITIISYIAGQKYYPVPYDLRGILFYLLLATTIFAISTYFNPENQWLKMAEKTPLLLLFMIVFIQKERLWSSLGKIVGINRKRK</sequence>
<keyword evidence="3 6" id="KW-0812">Transmembrane</keyword>
<dbReference type="EMBL" id="QTZN02000005">
    <property type="protein sequence ID" value="MVB06097.1"/>
    <property type="molecule type" value="Genomic_DNA"/>
</dbReference>
<evidence type="ECO:0000256" key="1">
    <source>
        <dbReference type="ARBA" id="ARBA00004651"/>
    </source>
</evidence>
<evidence type="ECO:0000256" key="5">
    <source>
        <dbReference type="ARBA" id="ARBA00023136"/>
    </source>
</evidence>
<feature type="transmembrane region" description="Helical" evidence="6">
    <location>
        <begin position="117"/>
        <end position="136"/>
    </location>
</feature>
<accession>A0A7M4D2L3</accession>
<protein>
    <submittedName>
        <fullName evidence="7">Oligosaccharide flippase family protein</fullName>
    </submittedName>
</protein>
<keyword evidence="4 6" id="KW-1133">Transmembrane helix</keyword>
<feature type="transmembrane region" description="Helical" evidence="6">
    <location>
        <begin position="435"/>
        <end position="453"/>
    </location>
</feature>
<keyword evidence="9" id="KW-1185">Reference proteome</keyword>
<dbReference type="Proteomes" id="UP000285951">
    <property type="component" value="Unassembled WGS sequence"/>
</dbReference>
<feature type="transmembrane region" description="Helical" evidence="6">
    <location>
        <begin position="193"/>
        <end position="216"/>
    </location>
</feature>
<gene>
    <name evidence="8" type="ORF">DWB62_003605</name>
    <name evidence="7" type="ORF">GNY23_03605</name>
</gene>
<feature type="transmembrane region" description="Helical" evidence="6">
    <location>
        <begin position="311"/>
        <end position="330"/>
    </location>
</feature>
<feature type="transmembrane region" description="Helical" evidence="6">
    <location>
        <begin position="83"/>
        <end position="105"/>
    </location>
</feature>
<feature type="transmembrane region" description="Helical" evidence="6">
    <location>
        <begin position="41"/>
        <end position="62"/>
    </location>
</feature>
<evidence type="ECO:0000256" key="2">
    <source>
        <dbReference type="ARBA" id="ARBA00022475"/>
    </source>
</evidence>
<feature type="transmembrane region" description="Helical" evidence="6">
    <location>
        <begin position="148"/>
        <end position="173"/>
    </location>
</feature>
<dbReference type="OrthoDB" id="9814608at2"/>
<evidence type="ECO:0000313" key="7">
    <source>
        <dbReference type="EMBL" id="MUP36892.1"/>
    </source>
</evidence>
<evidence type="ECO:0000256" key="6">
    <source>
        <dbReference type="SAM" id="Phobius"/>
    </source>
</evidence>
<dbReference type="PANTHER" id="PTHR30250">
    <property type="entry name" value="PST FAMILY PREDICTED COLANIC ACID TRANSPORTER"/>
    <property type="match status" value="1"/>
</dbReference>
<comment type="caution">
    <text evidence="7">The sequence shown here is derived from an EMBL/GenBank/DDBJ whole genome shotgun (WGS) entry which is preliminary data.</text>
</comment>
<reference evidence="8 9" key="1">
    <citation type="submission" date="2019-11" db="EMBL/GenBank/DDBJ databases">
        <title>Draft genome sequence of Labilibaculum sp. strain SYP isolated from Black Sea.</title>
        <authorList>
            <person name="Yadav S."/>
            <person name="Villanueva L."/>
        </authorList>
    </citation>
    <scope>NUCLEOTIDE SEQUENCE [LARGE SCALE GENOMIC DNA]</scope>
    <source>
        <strain evidence="8 9">44</strain>
    </source>
</reference>
<organism evidence="7 10">
    <name type="scientific">Labilibaculum euxinus</name>
    <dbReference type="NCBI Taxonomy" id="2686357"/>
    <lineage>
        <taxon>Bacteria</taxon>
        <taxon>Pseudomonadati</taxon>
        <taxon>Bacteroidota</taxon>
        <taxon>Bacteroidia</taxon>
        <taxon>Marinilabiliales</taxon>
        <taxon>Marinifilaceae</taxon>
        <taxon>Labilibaculum</taxon>
    </lineage>
</organism>
<feature type="transmembrane region" description="Helical" evidence="6">
    <location>
        <begin position="268"/>
        <end position="291"/>
    </location>
</feature>
<dbReference type="GO" id="GO:0005886">
    <property type="term" value="C:plasma membrane"/>
    <property type="evidence" value="ECO:0007669"/>
    <property type="project" value="UniProtKB-SubCell"/>
</dbReference>
<name>A0A7M4D2L3_9BACT</name>
<dbReference type="Pfam" id="PF13440">
    <property type="entry name" value="Polysacc_synt_3"/>
    <property type="match status" value="1"/>
</dbReference>
<evidence type="ECO:0000313" key="9">
    <source>
        <dbReference type="Proteomes" id="UP000285951"/>
    </source>
</evidence>
<dbReference type="EMBL" id="WOTW01000005">
    <property type="protein sequence ID" value="MUP36892.1"/>
    <property type="molecule type" value="Genomic_DNA"/>
</dbReference>
<feature type="transmembrane region" description="Helical" evidence="6">
    <location>
        <begin position="228"/>
        <end position="248"/>
    </location>
</feature>